<name>A0A2X0IBY6_9ACTN</name>
<dbReference type="Proteomes" id="UP000248889">
    <property type="component" value="Unassembled WGS sequence"/>
</dbReference>
<protein>
    <recommendedName>
        <fullName evidence="3">Zinc-finger domain-containing protein</fullName>
    </recommendedName>
</protein>
<dbReference type="RefSeq" id="WP_111507412.1">
    <property type="nucleotide sequence ID" value="NZ_QKYN01000190.1"/>
</dbReference>
<gene>
    <name evidence="1" type="ORF">DN069_35670</name>
</gene>
<evidence type="ECO:0000313" key="2">
    <source>
        <dbReference type="Proteomes" id="UP000248889"/>
    </source>
</evidence>
<evidence type="ECO:0000313" key="1">
    <source>
        <dbReference type="EMBL" id="RAG80891.1"/>
    </source>
</evidence>
<reference evidence="1 2" key="1">
    <citation type="submission" date="2018-06" db="EMBL/GenBank/DDBJ databases">
        <title>Streptacidiphilus pinicola sp. nov., isolated from pine grove soil.</title>
        <authorList>
            <person name="Roh S.G."/>
            <person name="Park S."/>
            <person name="Kim M.-K."/>
            <person name="Yun B.-R."/>
            <person name="Park J."/>
            <person name="Kim M.J."/>
            <person name="Kim Y.S."/>
            <person name="Kim S.B."/>
        </authorList>
    </citation>
    <scope>NUCLEOTIDE SEQUENCE [LARGE SCALE GENOMIC DNA]</scope>
    <source>
        <strain evidence="1 2">MMS16-CNU450</strain>
    </source>
</reference>
<comment type="caution">
    <text evidence="1">The sequence shown here is derived from an EMBL/GenBank/DDBJ whole genome shotgun (WGS) entry which is preliminary data.</text>
</comment>
<evidence type="ECO:0008006" key="3">
    <source>
        <dbReference type="Google" id="ProtNLM"/>
    </source>
</evidence>
<dbReference type="OrthoDB" id="3855536at2"/>
<keyword evidence="2" id="KW-1185">Reference proteome</keyword>
<proteinExistence type="predicted"/>
<accession>A0A2X0IBY6</accession>
<sequence>MAGLVSPYEPRARPGHGAALWHITPQGDDRGLCGSQLHPVTEIRPIAEVDHVPGEQLCDACCVDWADHQARPEPA</sequence>
<dbReference type="AlphaFoldDB" id="A0A2X0IBY6"/>
<organism evidence="1 2">
    <name type="scientific">Streptacidiphilus pinicola</name>
    <dbReference type="NCBI Taxonomy" id="2219663"/>
    <lineage>
        <taxon>Bacteria</taxon>
        <taxon>Bacillati</taxon>
        <taxon>Actinomycetota</taxon>
        <taxon>Actinomycetes</taxon>
        <taxon>Kitasatosporales</taxon>
        <taxon>Streptomycetaceae</taxon>
        <taxon>Streptacidiphilus</taxon>
    </lineage>
</organism>
<dbReference type="EMBL" id="QKYN01000190">
    <property type="protein sequence ID" value="RAG80891.1"/>
    <property type="molecule type" value="Genomic_DNA"/>
</dbReference>